<comment type="caution">
    <text evidence="1">The sequence shown here is derived from an EMBL/GenBank/DDBJ whole genome shotgun (WGS) entry which is preliminary data.</text>
</comment>
<proteinExistence type="predicted"/>
<dbReference type="Proteomes" id="UP000657372">
    <property type="component" value="Unassembled WGS sequence"/>
</dbReference>
<dbReference type="Gene3D" id="3.40.50.2000">
    <property type="entry name" value="Glycogen Phosphorylase B"/>
    <property type="match status" value="2"/>
</dbReference>
<dbReference type="PANTHER" id="PTHR12526">
    <property type="entry name" value="GLYCOSYLTRANSFERASE"/>
    <property type="match status" value="1"/>
</dbReference>
<dbReference type="SUPFAM" id="SSF53756">
    <property type="entry name" value="UDP-Glycosyltransferase/glycogen phosphorylase"/>
    <property type="match status" value="1"/>
</dbReference>
<keyword evidence="2" id="KW-1185">Reference proteome</keyword>
<dbReference type="RefSeq" id="WP_195876444.1">
    <property type="nucleotide sequence ID" value="NZ_JADOEL010000018.1"/>
</dbReference>
<evidence type="ECO:0000313" key="1">
    <source>
        <dbReference type="EMBL" id="MBF8179396.1"/>
    </source>
</evidence>
<organism evidence="1 2">
    <name type="scientific">Herminiimonas contaminans</name>
    <dbReference type="NCBI Taxonomy" id="1111140"/>
    <lineage>
        <taxon>Bacteria</taxon>
        <taxon>Pseudomonadati</taxon>
        <taxon>Pseudomonadota</taxon>
        <taxon>Betaproteobacteria</taxon>
        <taxon>Burkholderiales</taxon>
        <taxon>Oxalobacteraceae</taxon>
        <taxon>Herminiimonas</taxon>
    </lineage>
</organism>
<gene>
    <name evidence="1" type="ORF">IXC47_17070</name>
</gene>
<dbReference type="PANTHER" id="PTHR12526:SF595">
    <property type="entry name" value="BLL5217 PROTEIN"/>
    <property type="match status" value="1"/>
</dbReference>
<accession>A0ABS0EX19</accession>
<dbReference type="EMBL" id="JADOEL010000018">
    <property type="protein sequence ID" value="MBF8179396.1"/>
    <property type="molecule type" value="Genomic_DNA"/>
</dbReference>
<dbReference type="Pfam" id="PF13692">
    <property type="entry name" value="Glyco_trans_1_4"/>
    <property type="match status" value="1"/>
</dbReference>
<evidence type="ECO:0000313" key="2">
    <source>
        <dbReference type="Proteomes" id="UP000657372"/>
    </source>
</evidence>
<name>A0ABS0EX19_9BURK</name>
<reference evidence="1 2" key="1">
    <citation type="submission" date="2020-11" db="EMBL/GenBank/DDBJ databases">
        <title>WGS of Herminiimonas contaminans strain Marseille-Q4544 isolated from planarians Schmidtea mediterranea.</title>
        <authorList>
            <person name="Kangale L."/>
        </authorList>
    </citation>
    <scope>NUCLEOTIDE SEQUENCE [LARGE SCALE GENOMIC DNA]</scope>
    <source>
        <strain evidence="1 2">Marseille-Q4544</strain>
    </source>
</reference>
<protein>
    <submittedName>
        <fullName evidence="1">Glycosyltransferase</fullName>
    </submittedName>
</protein>
<sequence length="323" mass="35495">MHILIINRSPIPVYAYGGTERVIWDLGRALVRAGHRVSYLVPSGSHCDFAPVIPLREDLSWEQQIPDGIDIVHFQFNPGVTINAPHLMTQHGNSQENVPLPLNTVFVSRNHAQRHGSEAFVYNGLDWSGYGNVDWQQSRDYFHFLGKAAWRVKNVQGAIDVTGDAGVPLAVLGGDRLNLKRGFRYTWSRRVSFHGMVGGAEKFRLLNGSRGLVFPVLWHEPFGLAVIESMYFGAPVFATPYGALPEIVTPECGVLAASRTTLAEGVASGKFDPQASHARALAFNADTMAADYLAVYKKICGGASLHTTPPVLQGEIKHLPWTK</sequence>